<dbReference type="PANTHER" id="PTHR33112">
    <property type="entry name" value="DOMAIN PROTEIN, PUTATIVE-RELATED"/>
    <property type="match status" value="1"/>
</dbReference>
<dbReference type="Proteomes" id="UP000016936">
    <property type="component" value="Unassembled WGS sequence"/>
</dbReference>
<keyword evidence="3" id="KW-1185">Reference proteome</keyword>
<evidence type="ECO:0000313" key="3">
    <source>
        <dbReference type="Proteomes" id="UP000016936"/>
    </source>
</evidence>
<dbReference type="OrthoDB" id="5347061at2759"/>
<gene>
    <name evidence="2" type="ORF">COCHEDRAFT_1142494</name>
</gene>
<dbReference type="EMBL" id="KB445580">
    <property type="protein sequence ID" value="EMD88670.1"/>
    <property type="molecule type" value="Genomic_DNA"/>
</dbReference>
<evidence type="ECO:0000259" key="1">
    <source>
        <dbReference type="Pfam" id="PF06985"/>
    </source>
</evidence>
<dbReference type="HOGENOM" id="CLU_002639_8_3_1"/>
<dbReference type="InterPro" id="IPR010730">
    <property type="entry name" value="HET"/>
</dbReference>
<feature type="non-terminal residue" evidence="2">
    <location>
        <position position="308"/>
    </location>
</feature>
<evidence type="ECO:0000313" key="2">
    <source>
        <dbReference type="EMBL" id="EMD88670.1"/>
    </source>
</evidence>
<feature type="domain" description="Heterokaryon incompatibility" evidence="1">
    <location>
        <begin position="51"/>
        <end position="196"/>
    </location>
</feature>
<dbReference type="eggNOG" id="ENOG502SN86">
    <property type="taxonomic scope" value="Eukaryota"/>
</dbReference>
<dbReference type="Pfam" id="PF06985">
    <property type="entry name" value="HET"/>
    <property type="match status" value="1"/>
</dbReference>
<dbReference type="OMA" id="VENAWHE"/>
<name>M2STH7_COCH5</name>
<protein>
    <recommendedName>
        <fullName evidence="1">Heterokaryon incompatibility domain-containing protein</fullName>
    </recommendedName>
</protein>
<reference evidence="2 3" key="1">
    <citation type="journal article" date="2012" name="PLoS Pathog.">
        <title>Diverse lifestyles and strategies of plant pathogenesis encoded in the genomes of eighteen Dothideomycetes fungi.</title>
        <authorList>
            <person name="Ohm R.A."/>
            <person name="Feau N."/>
            <person name="Henrissat B."/>
            <person name="Schoch C.L."/>
            <person name="Horwitz B.A."/>
            <person name="Barry K.W."/>
            <person name="Condon B.J."/>
            <person name="Copeland A.C."/>
            <person name="Dhillon B."/>
            <person name="Glaser F."/>
            <person name="Hesse C.N."/>
            <person name="Kosti I."/>
            <person name="LaButti K."/>
            <person name="Lindquist E.A."/>
            <person name="Lucas S."/>
            <person name="Salamov A.A."/>
            <person name="Bradshaw R.E."/>
            <person name="Ciuffetti L."/>
            <person name="Hamelin R.C."/>
            <person name="Kema G.H.J."/>
            <person name="Lawrence C."/>
            <person name="Scott J.A."/>
            <person name="Spatafora J.W."/>
            <person name="Turgeon B.G."/>
            <person name="de Wit P.J.G.M."/>
            <person name="Zhong S."/>
            <person name="Goodwin S.B."/>
            <person name="Grigoriev I.V."/>
        </authorList>
    </citation>
    <scope>NUCLEOTIDE SEQUENCE [LARGE SCALE GENOMIC DNA]</scope>
    <source>
        <strain evidence="3">C5 / ATCC 48332 / race O</strain>
    </source>
</reference>
<dbReference type="AlphaFoldDB" id="M2STH7"/>
<reference evidence="3" key="2">
    <citation type="journal article" date="2013" name="PLoS Genet.">
        <title>Comparative genome structure, secondary metabolite, and effector coding capacity across Cochliobolus pathogens.</title>
        <authorList>
            <person name="Condon B.J."/>
            <person name="Leng Y."/>
            <person name="Wu D."/>
            <person name="Bushley K.E."/>
            <person name="Ohm R.A."/>
            <person name="Otillar R."/>
            <person name="Martin J."/>
            <person name="Schackwitz W."/>
            <person name="Grimwood J."/>
            <person name="MohdZainudin N."/>
            <person name="Xue C."/>
            <person name="Wang R."/>
            <person name="Manning V.A."/>
            <person name="Dhillon B."/>
            <person name="Tu Z.J."/>
            <person name="Steffenson B.J."/>
            <person name="Salamov A."/>
            <person name="Sun H."/>
            <person name="Lowry S."/>
            <person name="LaButti K."/>
            <person name="Han J."/>
            <person name="Copeland A."/>
            <person name="Lindquist E."/>
            <person name="Barry K."/>
            <person name="Schmutz J."/>
            <person name="Baker S.E."/>
            <person name="Ciuffetti L.M."/>
            <person name="Grigoriev I.V."/>
            <person name="Zhong S."/>
            <person name="Turgeon B.G."/>
        </authorList>
    </citation>
    <scope>NUCLEOTIDE SEQUENCE [LARGE SCALE GENOMIC DNA]</scope>
    <source>
        <strain evidence="3">C5 / ATCC 48332 / race O</strain>
    </source>
</reference>
<accession>M2STH7</accession>
<sequence>MWLRSGCASVVKSIHGVHLGDRPLPTRVIDVGKKDSSQVRLVISHGHLDRYIALSHCWGHRQPIITTKDNLDRHVREGIKISDLPQTFRDAIEVVRALGFQYLWIDCLCIIQRDDEDWQKEAARMPEVYANAAVTMASCSSWTPSAAICQFNVQWNNAGSPTTIAIYEQSVENAWHEHFYPEDGWPWNSRAWTLQESLLSARILYFASGKLFYECNTARFSRSCTSPLPLESFHEDSTIVTKTALQELDVHALMGMWYRIVADYSRRHLTKGQDRFAAISGVARIIAERVRSEYWAGLWASEFVYGLL</sequence>
<dbReference type="PANTHER" id="PTHR33112:SF16">
    <property type="entry name" value="HETEROKARYON INCOMPATIBILITY DOMAIN-CONTAINING PROTEIN"/>
    <property type="match status" value="1"/>
</dbReference>
<dbReference type="STRING" id="701091.M2STH7"/>
<organism evidence="2 3">
    <name type="scientific">Cochliobolus heterostrophus (strain C5 / ATCC 48332 / race O)</name>
    <name type="common">Southern corn leaf blight fungus</name>
    <name type="synonym">Bipolaris maydis</name>
    <dbReference type="NCBI Taxonomy" id="701091"/>
    <lineage>
        <taxon>Eukaryota</taxon>
        <taxon>Fungi</taxon>
        <taxon>Dikarya</taxon>
        <taxon>Ascomycota</taxon>
        <taxon>Pezizomycotina</taxon>
        <taxon>Dothideomycetes</taxon>
        <taxon>Pleosporomycetidae</taxon>
        <taxon>Pleosporales</taxon>
        <taxon>Pleosporineae</taxon>
        <taxon>Pleosporaceae</taxon>
        <taxon>Bipolaris</taxon>
    </lineage>
</organism>
<proteinExistence type="predicted"/>